<accession>M7UDS5</accession>
<dbReference type="AlphaFoldDB" id="M7UDS5"/>
<evidence type="ECO:0000313" key="2">
    <source>
        <dbReference type="EMBL" id="EMR81592.1"/>
    </source>
</evidence>
<proteinExistence type="predicted"/>
<dbReference type="HOGENOM" id="CLU_2558005_0_0_1"/>
<feature type="region of interest" description="Disordered" evidence="1">
    <location>
        <begin position="1"/>
        <end position="39"/>
    </location>
</feature>
<name>M7UDS5_BOTF1</name>
<organism evidence="2 3">
    <name type="scientific">Botryotinia fuckeliana (strain BcDW1)</name>
    <name type="common">Noble rot fungus</name>
    <name type="synonym">Botrytis cinerea</name>
    <dbReference type="NCBI Taxonomy" id="1290391"/>
    <lineage>
        <taxon>Eukaryota</taxon>
        <taxon>Fungi</taxon>
        <taxon>Dikarya</taxon>
        <taxon>Ascomycota</taxon>
        <taxon>Pezizomycotina</taxon>
        <taxon>Leotiomycetes</taxon>
        <taxon>Helotiales</taxon>
        <taxon>Sclerotiniaceae</taxon>
        <taxon>Botrytis</taxon>
    </lineage>
</organism>
<dbReference type="EMBL" id="KB708070">
    <property type="protein sequence ID" value="EMR81592.1"/>
    <property type="molecule type" value="Genomic_DNA"/>
</dbReference>
<evidence type="ECO:0000313" key="3">
    <source>
        <dbReference type="Proteomes" id="UP000012045"/>
    </source>
</evidence>
<protein>
    <submittedName>
        <fullName evidence="2">Uncharacterized protein</fullName>
    </submittedName>
</protein>
<sequence>MSQGPNNPPLVKIVEHLGGIEPSGDVGDDPEDEENRRERHAENVIYIFDGEAKGHHGDPGEHPVEGIAGWSKVKREWYVPHA</sequence>
<reference evidence="3" key="1">
    <citation type="journal article" date="2013" name="Genome Announc.">
        <title>Draft genome sequence of Botrytis cinerea BcDW1, inoculum for noble rot of grape berries.</title>
        <authorList>
            <person name="Blanco-Ulate B."/>
            <person name="Allen G."/>
            <person name="Powell A.L."/>
            <person name="Cantu D."/>
        </authorList>
    </citation>
    <scope>NUCLEOTIDE SEQUENCE [LARGE SCALE GENOMIC DNA]</scope>
    <source>
        <strain evidence="3">BcDW1</strain>
    </source>
</reference>
<gene>
    <name evidence="2" type="ORF">BcDW1_9800</name>
</gene>
<dbReference type="Proteomes" id="UP000012045">
    <property type="component" value="Unassembled WGS sequence"/>
</dbReference>
<evidence type="ECO:0000256" key="1">
    <source>
        <dbReference type="SAM" id="MobiDB-lite"/>
    </source>
</evidence>